<accession>F0UGT3</accession>
<dbReference type="AlphaFoldDB" id="F0UGT3"/>
<dbReference type="HOGENOM" id="CLU_1414787_0_0_1"/>
<proteinExistence type="predicted"/>
<gene>
    <name evidence="1" type="ORF">HCEG_04387</name>
</gene>
<sequence length="192" mass="20764">MAHLHALQKASEAQALPMMAADSDLAAIQTSSHQPTNPCGAFTSSCRDTVTVYMRNGRYWSNEQERKDSLSHLSPSLQVCPPQIDLQDTAEANGRSALVNGMARVGKTQLDDNWMFGHATQKPVNGSHSAPFYRVSQICPASHKPGVGALQGHLGGLYGGSCQKFFLTLKTPQKYNMKISSVEDPSNTASML</sequence>
<evidence type="ECO:0000313" key="1">
    <source>
        <dbReference type="EMBL" id="EGC45172.1"/>
    </source>
</evidence>
<organism evidence="2">
    <name type="scientific">Ajellomyces capsulatus (strain H88)</name>
    <name type="common">Darling's disease fungus</name>
    <name type="synonym">Histoplasma capsulatum</name>
    <dbReference type="NCBI Taxonomy" id="544711"/>
    <lineage>
        <taxon>Eukaryota</taxon>
        <taxon>Fungi</taxon>
        <taxon>Dikarya</taxon>
        <taxon>Ascomycota</taxon>
        <taxon>Pezizomycotina</taxon>
        <taxon>Eurotiomycetes</taxon>
        <taxon>Eurotiomycetidae</taxon>
        <taxon>Onygenales</taxon>
        <taxon>Ajellomycetaceae</taxon>
        <taxon>Histoplasma</taxon>
    </lineage>
</organism>
<name>F0UGT3_AJEC8</name>
<reference evidence="2" key="1">
    <citation type="submission" date="2008-07" db="EMBL/GenBank/DDBJ databases">
        <title>Annotation of Ajellomyces capsulatus strain H88.</title>
        <authorList>
            <person name="Champion M."/>
            <person name="Cuomo C."/>
            <person name="Ma L.-J."/>
            <person name="Henn M.R."/>
            <person name="Sil A."/>
            <person name="Goldman B."/>
            <person name="Young S.K."/>
            <person name="Kodira C.D."/>
            <person name="Zeng Q."/>
            <person name="Koehrsen M."/>
            <person name="Alvarado L."/>
            <person name="Berlin A."/>
            <person name="Borenstein D."/>
            <person name="Chen Z."/>
            <person name="Engels R."/>
            <person name="Freedman E."/>
            <person name="Gellesch M."/>
            <person name="Goldberg J."/>
            <person name="Griggs A."/>
            <person name="Gujja S."/>
            <person name="Heiman D."/>
            <person name="Hepburn T."/>
            <person name="Howarth C."/>
            <person name="Jen D."/>
            <person name="Larson L."/>
            <person name="Lewis B."/>
            <person name="Mehta T."/>
            <person name="Park D."/>
            <person name="Pearson M."/>
            <person name="Roberts A."/>
            <person name="Saif S."/>
            <person name="Shea T."/>
            <person name="Shenoy N."/>
            <person name="Sisk P."/>
            <person name="Stolte C."/>
            <person name="Sykes S."/>
            <person name="Walk T."/>
            <person name="White J."/>
            <person name="Yandava C."/>
            <person name="Klein B."/>
            <person name="McEwen J.G."/>
            <person name="Puccia R."/>
            <person name="Goldman G.H."/>
            <person name="Felipe M.S."/>
            <person name="Nino-Vega G."/>
            <person name="San-Blas G."/>
            <person name="Taylor J."/>
            <person name="Mendoza L."/>
            <person name="Galagan J."/>
            <person name="Nusbaum C."/>
            <person name="Birren B."/>
        </authorList>
    </citation>
    <scope>NUCLEOTIDE SEQUENCE [LARGE SCALE GENOMIC DNA]</scope>
    <source>
        <strain evidence="2">H88</strain>
    </source>
</reference>
<protein>
    <submittedName>
        <fullName evidence="1">Predicted protein</fullName>
    </submittedName>
</protein>
<dbReference type="EMBL" id="DS990638">
    <property type="protein sequence ID" value="EGC45172.1"/>
    <property type="molecule type" value="Genomic_DNA"/>
</dbReference>
<evidence type="ECO:0000313" key="2">
    <source>
        <dbReference type="Proteomes" id="UP000008142"/>
    </source>
</evidence>
<dbReference type="Proteomes" id="UP000008142">
    <property type="component" value="Unassembled WGS sequence"/>
</dbReference>